<accession>A0A3P6TLR1</accession>
<evidence type="ECO:0000313" key="1">
    <source>
        <dbReference type="EMBL" id="VDK84183.1"/>
    </source>
</evidence>
<keyword evidence="2" id="KW-1185">Reference proteome</keyword>
<reference evidence="1 2" key="1">
    <citation type="submission" date="2018-11" db="EMBL/GenBank/DDBJ databases">
        <authorList>
            <consortium name="Pathogen Informatics"/>
        </authorList>
    </citation>
    <scope>NUCLEOTIDE SEQUENCE [LARGE SCALE GENOMIC DNA]</scope>
</reference>
<sequence length="289" mass="33384">MSEHSRDFLCSFVYGYDYAPRLNFSSLEDLRARLVHALVVCQTPKALIMPNRIAAFVLRLIGPCFGLPTCGEIGAFLSHDVKEKLLNPNLEDIYEAPFGEKFKAYADEVTGGVSRVDRLLDGERSLMRWKKPEVRQLLRLPRPYPKSMYPDFFSQANVDKLLNTMSDGRFGARVLHLLEVDSDFEVPGVKPFKKKGYVPPPVAVWSNVELFNTLLVHPKMYLNHVPLYVSNAWDRLWLSMQHPDKIFYKVDDRNFTDNHKPLPGVRRQPEELDEAYCRIRVMRPLTIDV</sequence>
<organism evidence="1 2">
    <name type="scientific">Dibothriocephalus latus</name>
    <name type="common">Fish tapeworm</name>
    <name type="synonym">Diphyllobothrium latum</name>
    <dbReference type="NCBI Taxonomy" id="60516"/>
    <lineage>
        <taxon>Eukaryota</taxon>
        <taxon>Metazoa</taxon>
        <taxon>Spiralia</taxon>
        <taxon>Lophotrochozoa</taxon>
        <taxon>Platyhelminthes</taxon>
        <taxon>Cestoda</taxon>
        <taxon>Eucestoda</taxon>
        <taxon>Diphyllobothriidea</taxon>
        <taxon>Diphyllobothriidae</taxon>
        <taxon>Dibothriocephalus</taxon>
    </lineage>
</organism>
<proteinExistence type="predicted"/>
<name>A0A3P6TLR1_DIBLA</name>
<evidence type="ECO:0000313" key="2">
    <source>
        <dbReference type="Proteomes" id="UP000281553"/>
    </source>
</evidence>
<dbReference type="EMBL" id="UYRU01043867">
    <property type="protein sequence ID" value="VDK84183.1"/>
    <property type="molecule type" value="Genomic_DNA"/>
</dbReference>
<dbReference type="Proteomes" id="UP000281553">
    <property type="component" value="Unassembled WGS sequence"/>
</dbReference>
<dbReference type="AlphaFoldDB" id="A0A3P6TLR1"/>
<dbReference type="OrthoDB" id="438440at2759"/>
<gene>
    <name evidence="1" type="ORF">DILT_LOCUS3562</name>
</gene>
<protein>
    <submittedName>
        <fullName evidence="1">Uncharacterized protein</fullName>
    </submittedName>
</protein>